<dbReference type="Pfam" id="PF04253">
    <property type="entry name" value="TFR_dimer"/>
    <property type="match status" value="1"/>
</dbReference>
<evidence type="ECO:0000256" key="21">
    <source>
        <dbReference type="ARBA" id="ARBA00054055"/>
    </source>
</evidence>
<evidence type="ECO:0000256" key="6">
    <source>
        <dbReference type="ARBA" id="ARBA00022553"/>
    </source>
</evidence>
<dbReference type="GO" id="GO:0004181">
    <property type="term" value="F:metallocarboxypeptidase activity"/>
    <property type="evidence" value="ECO:0007669"/>
    <property type="project" value="UniProtKB-EC"/>
</dbReference>
<feature type="domain" description="Transferrin receptor-like dimerisation" evidence="34">
    <location>
        <begin position="652"/>
        <end position="768"/>
    </location>
</feature>
<gene>
    <name evidence="36" type="ORF">ACJMK2_028077</name>
</gene>
<keyword evidence="18 32" id="KW-0472">Membrane</keyword>
<dbReference type="GO" id="GO:0006508">
    <property type="term" value="P:proteolysis"/>
    <property type="evidence" value="ECO:0007669"/>
    <property type="project" value="UniProtKB-KW"/>
</dbReference>
<comment type="similarity">
    <text evidence="3">Belongs to the peptidase M28 family. M28B subfamily.</text>
</comment>
<evidence type="ECO:0000313" key="37">
    <source>
        <dbReference type="Proteomes" id="UP001634394"/>
    </source>
</evidence>
<dbReference type="GO" id="GO:0016805">
    <property type="term" value="F:dipeptidase activity"/>
    <property type="evidence" value="ECO:0007669"/>
    <property type="project" value="UniProtKB-KW"/>
</dbReference>
<evidence type="ECO:0000313" key="36">
    <source>
        <dbReference type="EMBL" id="KAL3881667.1"/>
    </source>
</evidence>
<dbReference type="SUPFAM" id="SSF53187">
    <property type="entry name" value="Zn-dependent exopeptidases"/>
    <property type="match status" value="1"/>
</dbReference>
<evidence type="ECO:0000256" key="23">
    <source>
        <dbReference type="ARBA" id="ARBA00066561"/>
    </source>
</evidence>
<evidence type="ECO:0000256" key="10">
    <source>
        <dbReference type="ARBA" id="ARBA00022723"/>
    </source>
</evidence>
<keyword evidence="13" id="KW-0106">Calcium</keyword>
<dbReference type="FunFam" id="3.40.630.10:FF:000009">
    <property type="entry name" value="N-acetylated-alpha-linked acidic dipeptidase 2"/>
    <property type="match status" value="1"/>
</dbReference>
<dbReference type="EMBL" id="JBJQND010000003">
    <property type="protein sequence ID" value="KAL3881667.1"/>
    <property type="molecule type" value="Genomic_DNA"/>
</dbReference>
<comment type="catalytic activity">
    <reaction evidence="20">
        <text>Release of an unsubstituted, C-terminal glutamyl residue, typically from Ac-Asp-Glu or folylpoly-gamma-glutamates.</text>
        <dbReference type="EC" id="3.4.17.21"/>
    </reaction>
</comment>
<evidence type="ECO:0000259" key="35">
    <source>
        <dbReference type="Pfam" id="PF04389"/>
    </source>
</evidence>
<evidence type="ECO:0000256" key="5">
    <source>
        <dbReference type="ARBA" id="ARBA00022475"/>
    </source>
</evidence>
<keyword evidence="12" id="KW-0862">Zinc</keyword>
<keyword evidence="8" id="KW-0645">Protease</keyword>
<evidence type="ECO:0000256" key="8">
    <source>
        <dbReference type="ARBA" id="ARBA00022670"/>
    </source>
</evidence>
<name>A0ABD3X6I2_SINWO</name>
<comment type="subcellular location">
    <subcellularLocation>
        <location evidence="2">Cell membrane</location>
        <topology evidence="2">Single-pass type II membrane protein</topology>
    </subcellularLocation>
</comment>
<comment type="cofactor">
    <cofactor evidence="1">
        <name>Zn(2+)</name>
        <dbReference type="ChEBI" id="CHEBI:29105"/>
    </cofactor>
</comment>
<dbReference type="GO" id="GO:0005886">
    <property type="term" value="C:plasma membrane"/>
    <property type="evidence" value="ECO:0007669"/>
    <property type="project" value="UniProtKB-SubCell"/>
</dbReference>
<evidence type="ECO:0000256" key="17">
    <source>
        <dbReference type="ARBA" id="ARBA00023049"/>
    </source>
</evidence>
<comment type="function">
    <text evidence="22">Has both folate hydrolase and N-acetylated-alpha-linked-acidic dipeptidase (NAALADase) activity. Has a preference for tri-alpha-glutamate peptides. In the intestine, required for the uptake of folate. In the brain, modulates excitatory neurotransmission through the hydrolysis of the neuropeptide, N-aceylaspartylglutamate (NAAG), thereby releasing glutamate.</text>
</comment>
<evidence type="ECO:0000256" key="3">
    <source>
        <dbReference type="ARBA" id="ARBA00005634"/>
    </source>
</evidence>
<dbReference type="PANTHER" id="PTHR10404:SF77">
    <property type="entry name" value="GLUTAMATE CARBOXYPEPTIDASE 2 HOMOLOG"/>
    <property type="match status" value="1"/>
</dbReference>
<keyword evidence="7" id="KW-0121">Carboxypeptidase</keyword>
<keyword evidence="6" id="KW-0597">Phosphoprotein</keyword>
<evidence type="ECO:0000256" key="15">
    <source>
        <dbReference type="ARBA" id="ARBA00022989"/>
    </source>
</evidence>
<dbReference type="AlphaFoldDB" id="A0ABD3X6I2"/>
<evidence type="ECO:0000256" key="28">
    <source>
        <dbReference type="ARBA" id="ARBA00080362"/>
    </source>
</evidence>
<dbReference type="InterPro" id="IPR036757">
    <property type="entry name" value="TFR-like_dimer_dom_sf"/>
</dbReference>
<proteinExistence type="inferred from homology"/>
<dbReference type="InterPro" id="IPR003137">
    <property type="entry name" value="PA_domain"/>
</dbReference>
<dbReference type="PANTHER" id="PTHR10404">
    <property type="entry name" value="N-ACETYLATED-ALPHA-LINKED ACIDIC DIPEPTIDASE"/>
    <property type="match status" value="1"/>
</dbReference>
<dbReference type="CDD" id="cd08022">
    <property type="entry name" value="M28_PSMA_like"/>
    <property type="match status" value="1"/>
</dbReference>
<evidence type="ECO:0000256" key="27">
    <source>
        <dbReference type="ARBA" id="ARBA00079527"/>
    </source>
</evidence>
<dbReference type="InterPro" id="IPR039373">
    <property type="entry name" value="Peptidase_M28B"/>
</dbReference>
<evidence type="ECO:0000256" key="26">
    <source>
        <dbReference type="ARBA" id="ARBA00078457"/>
    </source>
</evidence>
<dbReference type="SUPFAM" id="SSF52025">
    <property type="entry name" value="PA domain"/>
    <property type="match status" value="1"/>
</dbReference>
<organism evidence="36 37">
    <name type="scientific">Sinanodonta woodiana</name>
    <name type="common">Chinese pond mussel</name>
    <name type="synonym">Anodonta woodiana</name>
    <dbReference type="NCBI Taxonomy" id="1069815"/>
    <lineage>
        <taxon>Eukaryota</taxon>
        <taxon>Metazoa</taxon>
        <taxon>Spiralia</taxon>
        <taxon>Lophotrochozoa</taxon>
        <taxon>Mollusca</taxon>
        <taxon>Bivalvia</taxon>
        <taxon>Autobranchia</taxon>
        <taxon>Heteroconchia</taxon>
        <taxon>Palaeoheterodonta</taxon>
        <taxon>Unionida</taxon>
        <taxon>Unionoidea</taxon>
        <taxon>Unionidae</taxon>
        <taxon>Unioninae</taxon>
        <taxon>Sinanodonta</taxon>
    </lineage>
</organism>
<dbReference type="Gene3D" id="3.50.30.30">
    <property type="match status" value="1"/>
</dbReference>
<feature type="domain" description="Peptidase M28" evidence="35">
    <location>
        <begin position="384"/>
        <end position="582"/>
    </location>
</feature>
<keyword evidence="17" id="KW-0482">Metalloprotease</keyword>
<keyword evidence="11" id="KW-0378">Hydrolase</keyword>
<sequence length="773" mass="87337">MANRARQRKGTSETETMTEYQLLHEMDFRNPEPSKSKLCQVLKVMLLVCPCLAVGVFIGWLSFRNSGGSQNCQIQPNSDQQHQHDMENTFKRIMNDLAKENIISNLRNYTGRQRLSGTDGVHELGRHIAQQWRDHGLDKVEVTPYEVLLSYPNTTDPNKVQIVLDNGTAVFTSTFVEKPLDPDGNQTDIIPPYNSFAPAGIVQGDLVYVNYGQIEDFMFLKNNLSINFTNKIVIARYGKIFRGDKVLNAQRFNASGVILYSDPADVNINGTSDTYPHSWWMPDTGVQRGTVGGDGDYLTPFYPAREYAHRLAVDKSIINIKIPCHPIGYGDAIHFLRELGGHVAPDTWKGKLNITYMIGPGFINTTRKVKLTVNNYLKVVTVENIIGIIKGKVEPDRYVLLGNHHDAWVFGAIDPLSGTAALTEITRVMGEMIKSGIRPRRTIVFCTWGGEEVGLIGSTEWVEEYMKVLYERAVAYINVDYAVDYTDYLMAGTSPLLQDPLYQAAKIIPNPDPTSPYRTLYDIWNKTNPGNGTGEPSIYYSLGSGSDMAAFYERAGVPSIDMWYSYDFKKWNIISYPLYHSAYETFHMYTAFIDPSFNYTLTMARLWGVLSWKLADEFLLSFDVRRYAKAVADVINTFKIQYGTLWNEQSVNIAALDSASSNFTLAAHNFYDYVRTLDKNDSLAVRMVNDKMIQLERTFIDPEGVPGRPIYKHVMFAPSKFDSYTGSSFPGIVDTMFEIQHNNANSWELLKQQVYVVTYTIQSAANSLDPIGL</sequence>
<evidence type="ECO:0000256" key="7">
    <source>
        <dbReference type="ARBA" id="ARBA00022645"/>
    </source>
</evidence>
<evidence type="ECO:0000256" key="32">
    <source>
        <dbReference type="SAM" id="Phobius"/>
    </source>
</evidence>
<evidence type="ECO:0000256" key="20">
    <source>
        <dbReference type="ARBA" id="ARBA00052003"/>
    </source>
</evidence>
<keyword evidence="14" id="KW-0735">Signal-anchor</keyword>
<protein>
    <recommendedName>
        <fullName evidence="24">Glutamate carboxypeptidase 2</fullName>
        <ecNumber evidence="23">3.4.17.21</ecNumber>
    </recommendedName>
    <alternativeName>
        <fullName evidence="27">Folate hydrolase 1</fullName>
    </alternativeName>
    <alternativeName>
        <fullName evidence="30">Folylpoly-gamma-glutamate carboxypeptidase</fullName>
    </alternativeName>
    <alternativeName>
        <fullName evidence="31">Glutamate carboxypeptidase II</fullName>
    </alternativeName>
    <alternativeName>
        <fullName evidence="28">Membrane glutamate carboxypeptidase</fullName>
    </alternativeName>
    <alternativeName>
        <fullName evidence="29">N-acetylated-alpha-linked acidic dipeptidase I</fullName>
    </alternativeName>
    <alternativeName>
        <fullName evidence="25">Prostate-specific membrane antigen homolog</fullName>
    </alternativeName>
    <alternativeName>
        <fullName evidence="26">Pteroylpoly-gamma-glutamate carboxypeptidase</fullName>
    </alternativeName>
</protein>
<dbReference type="Pfam" id="PF02225">
    <property type="entry name" value="PA"/>
    <property type="match status" value="1"/>
</dbReference>
<evidence type="ECO:0000259" key="33">
    <source>
        <dbReference type="Pfam" id="PF02225"/>
    </source>
</evidence>
<evidence type="ECO:0000256" key="25">
    <source>
        <dbReference type="ARBA" id="ARBA00075140"/>
    </source>
</evidence>
<evidence type="ECO:0000256" key="14">
    <source>
        <dbReference type="ARBA" id="ARBA00022968"/>
    </source>
</evidence>
<feature type="transmembrane region" description="Helical" evidence="32">
    <location>
        <begin position="44"/>
        <end position="63"/>
    </location>
</feature>
<dbReference type="FunFam" id="1.20.930.40:FF:000001">
    <property type="entry name" value="N-acetylated-alpha-linked acidic dipeptidase 2"/>
    <property type="match status" value="1"/>
</dbReference>
<dbReference type="FunFam" id="3.50.30.30:FF:000002">
    <property type="entry name" value="N-acetylated-alpha-linked acidic dipeptidase 2"/>
    <property type="match status" value="1"/>
</dbReference>
<dbReference type="Proteomes" id="UP001634394">
    <property type="component" value="Unassembled WGS sequence"/>
</dbReference>
<dbReference type="Gene3D" id="1.20.930.40">
    <property type="entry name" value="Transferrin receptor-like, dimerisation domain"/>
    <property type="match status" value="1"/>
</dbReference>
<reference evidence="36 37" key="1">
    <citation type="submission" date="2024-11" db="EMBL/GenBank/DDBJ databases">
        <title>Chromosome-level genome assembly of the freshwater bivalve Anodonta woodiana.</title>
        <authorList>
            <person name="Chen X."/>
        </authorList>
    </citation>
    <scope>NUCLEOTIDE SEQUENCE [LARGE SCALE GENOMIC DNA]</scope>
    <source>
        <strain evidence="36">MN2024</strain>
        <tissue evidence="36">Gills</tissue>
    </source>
</reference>
<dbReference type="SUPFAM" id="SSF47672">
    <property type="entry name" value="Transferrin receptor-like dimerisation domain"/>
    <property type="match status" value="1"/>
</dbReference>
<evidence type="ECO:0000256" key="29">
    <source>
        <dbReference type="ARBA" id="ARBA00080568"/>
    </source>
</evidence>
<feature type="domain" description="PA" evidence="33">
    <location>
        <begin position="202"/>
        <end position="290"/>
    </location>
</feature>
<evidence type="ECO:0000256" key="31">
    <source>
        <dbReference type="ARBA" id="ARBA00082320"/>
    </source>
</evidence>
<dbReference type="GO" id="GO:0046872">
    <property type="term" value="F:metal ion binding"/>
    <property type="evidence" value="ECO:0007669"/>
    <property type="project" value="UniProtKB-KW"/>
</dbReference>
<dbReference type="Gene3D" id="3.40.630.10">
    <property type="entry name" value="Zn peptidases"/>
    <property type="match status" value="1"/>
</dbReference>
<evidence type="ECO:0000256" key="18">
    <source>
        <dbReference type="ARBA" id="ARBA00023136"/>
    </source>
</evidence>
<comment type="subunit">
    <text evidence="4">Homodimer.</text>
</comment>
<dbReference type="InterPro" id="IPR007484">
    <property type="entry name" value="Peptidase_M28"/>
</dbReference>
<keyword evidence="19" id="KW-0325">Glycoprotein</keyword>
<dbReference type="EC" id="3.4.17.21" evidence="23"/>
<keyword evidence="37" id="KW-1185">Reference proteome</keyword>
<evidence type="ECO:0000256" key="30">
    <source>
        <dbReference type="ARBA" id="ARBA00082075"/>
    </source>
</evidence>
<evidence type="ECO:0000256" key="24">
    <source>
        <dbReference type="ARBA" id="ARBA00070473"/>
    </source>
</evidence>
<keyword evidence="16" id="KW-0224">Dipeptidase</keyword>
<evidence type="ECO:0000256" key="11">
    <source>
        <dbReference type="ARBA" id="ARBA00022801"/>
    </source>
</evidence>
<evidence type="ECO:0000256" key="1">
    <source>
        <dbReference type="ARBA" id="ARBA00001947"/>
    </source>
</evidence>
<evidence type="ECO:0000256" key="12">
    <source>
        <dbReference type="ARBA" id="ARBA00022833"/>
    </source>
</evidence>
<evidence type="ECO:0000259" key="34">
    <source>
        <dbReference type="Pfam" id="PF04253"/>
    </source>
</evidence>
<evidence type="ECO:0000256" key="4">
    <source>
        <dbReference type="ARBA" id="ARBA00011738"/>
    </source>
</evidence>
<keyword evidence="5" id="KW-1003">Cell membrane</keyword>
<evidence type="ECO:0000256" key="22">
    <source>
        <dbReference type="ARBA" id="ARBA00056370"/>
    </source>
</evidence>
<dbReference type="Pfam" id="PF04389">
    <property type="entry name" value="Peptidase_M28"/>
    <property type="match status" value="1"/>
</dbReference>
<keyword evidence="15 32" id="KW-1133">Transmembrane helix</keyword>
<comment type="caution">
    <text evidence="36">The sequence shown here is derived from an EMBL/GenBank/DDBJ whole genome shotgun (WGS) entry which is preliminary data.</text>
</comment>
<evidence type="ECO:0000256" key="2">
    <source>
        <dbReference type="ARBA" id="ARBA00004401"/>
    </source>
</evidence>
<dbReference type="CDD" id="cd02121">
    <property type="entry name" value="PA_GCPII_like"/>
    <property type="match status" value="1"/>
</dbReference>
<dbReference type="InterPro" id="IPR046450">
    <property type="entry name" value="PA_dom_sf"/>
</dbReference>
<evidence type="ECO:0000256" key="19">
    <source>
        <dbReference type="ARBA" id="ARBA00023180"/>
    </source>
</evidence>
<comment type="function">
    <text evidence="21">Also exhibits a dipeptidyl-peptidase IV type activity. In vitro, cleaves Gly-Pro-AMC.</text>
</comment>
<keyword evidence="9 32" id="KW-0812">Transmembrane</keyword>
<evidence type="ECO:0000256" key="13">
    <source>
        <dbReference type="ARBA" id="ARBA00022837"/>
    </source>
</evidence>
<accession>A0ABD3X6I2</accession>
<evidence type="ECO:0000256" key="16">
    <source>
        <dbReference type="ARBA" id="ARBA00022997"/>
    </source>
</evidence>
<keyword evidence="10" id="KW-0479">Metal-binding</keyword>
<evidence type="ECO:0000256" key="9">
    <source>
        <dbReference type="ARBA" id="ARBA00022692"/>
    </source>
</evidence>
<dbReference type="InterPro" id="IPR007365">
    <property type="entry name" value="TFR-like_dimer_dom"/>
</dbReference>